<organism evidence="1 2">
    <name type="scientific">Chitinophaga niabensis</name>
    <dbReference type="NCBI Taxonomy" id="536979"/>
    <lineage>
        <taxon>Bacteria</taxon>
        <taxon>Pseudomonadati</taxon>
        <taxon>Bacteroidota</taxon>
        <taxon>Chitinophagia</taxon>
        <taxon>Chitinophagales</taxon>
        <taxon>Chitinophagaceae</taxon>
        <taxon>Chitinophaga</taxon>
    </lineage>
</organism>
<dbReference type="OrthoDB" id="674634at2"/>
<accession>A0A1N6IXJ2</accession>
<evidence type="ECO:0000313" key="1">
    <source>
        <dbReference type="EMBL" id="SIO36665.1"/>
    </source>
</evidence>
<protein>
    <submittedName>
        <fullName evidence="1">Putative polyhydroxyalkanoic acid system protein (PHA_gran_rgn)</fullName>
    </submittedName>
</protein>
<name>A0A1N6IXJ2_9BACT</name>
<dbReference type="STRING" id="536979.SAMN04488055_3430"/>
<keyword evidence="2" id="KW-1185">Reference proteome</keyword>
<sequence>MSSIALQVPHQLSKEEAMQRIQKLLSNLKEEQKDIISHVDEEWVGNDCNFNFSAKGFDVSGTLQVNPDHVAITGELPFALSFFKGMISDLIEQKAKALLSK</sequence>
<gene>
    <name evidence="1" type="ORF">SAMN04488055_3430</name>
</gene>
<proteinExistence type="predicted"/>
<dbReference type="AlphaFoldDB" id="A0A1N6IXJ2"/>
<dbReference type="Proteomes" id="UP000185003">
    <property type="component" value="Unassembled WGS sequence"/>
</dbReference>
<evidence type="ECO:0000313" key="2">
    <source>
        <dbReference type="Proteomes" id="UP000185003"/>
    </source>
</evidence>
<dbReference type="Pfam" id="PF09650">
    <property type="entry name" value="PHA_gran_rgn"/>
    <property type="match status" value="1"/>
</dbReference>
<reference evidence="1 2" key="1">
    <citation type="submission" date="2016-11" db="EMBL/GenBank/DDBJ databases">
        <authorList>
            <person name="Jaros S."/>
            <person name="Januszkiewicz K."/>
            <person name="Wedrychowicz H."/>
        </authorList>
    </citation>
    <scope>NUCLEOTIDE SEQUENCE [LARGE SCALE GENOMIC DNA]</scope>
    <source>
        <strain evidence="1 2">DSM 24787</strain>
    </source>
</reference>
<dbReference type="RefSeq" id="WP_074240674.1">
    <property type="nucleotide sequence ID" value="NZ_FSRA01000002.1"/>
</dbReference>
<dbReference type="EMBL" id="FSRA01000002">
    <property type="protein sequence ID" value="SIO36665.1"/>
    <property type="molecule type" value="Genomic_DNA"/>
</dbReference>
<dbReference type="InterPro" id="IPR013433">
    <property type="entry name" value="PHA_gran_rgn"/>
</dbReference>